<reference evidence="2 3" key="1">
    <citation type="submission" date="2019-03" db="EMBL/GenBank/DDBJ databases">
        <title>Metabolic potential of uncultured bacteria and archaea associated with petroleum seepage in deep-sea sediments.</title>
        <authorList>
            <person name="Dong X."/>
            <person name="Hubert C."/>
        </authorList>
    </citation>
    <scope>NUCLEOTIDE SEQUENCE [LARGE SCALE GENOMIC DNA]</scope>
    <source>
        <strain evidence="2">E29_bin52</strain>
    </source>
</reference>
<evidence type="ECO:0000313" key="2">
    <source>
        <dbReference type="EMBL" id="TET60438.1"/>
    </source>
</evidence>
<dbReference type="Pfam" id="PF01321">
    <property type="entry name" value="Creatinase_N"/>
    <property type="match status" value="1"/>
</dbReference>
<dbReference type="Proteomes" id="UP000319130">
    <property type="component" value="Unassembled WGS sequence"/>
</dbReference>
<evidence type="ECO:0000259" key="1">
    <source>
        <dbReference type="Pfam" id="PF01321"/>
    </source>
</evidence>
<dbReference type="AlphaFoldDB" id="A0A523W0C6"/>
<dbReference type="InterPro" id="IPR029149">
    <property type="entry name" value="Creatin/AminoP/Spt16_N"/>
</dbReference>
<sequence>MSGGPICIEAEFVPEGEYKQREKKLRRVMEERKLDLLLIYGDEYRYGDSVYIANYKGLNIVEEAPYCVLFPLDENEKLVFFTGRFNMQPAREHARIKDVRCIWDIDEHLKGLARGKKYRRVGYTGEDILPQSIYERIRKGLPDATLEPVSDIMIDLRLRKSDVEVEIMRKAG</sequence>
<dbReference type="InterPro" id="IPR050659">
    <property type="entry name" value="Peptidase_M24B"/>
</dbReference>
<dbReference type="PANTHER" id="PTHR46112">
    <property type="entry name" value="AMINOPEPTIDASE"/>
    <property type="match status" value="1"/>
</dbReference>
<name>A0A523W0C6_UNCAE</name>
<dbReference type="Gene3D" id="3.40.350.10">
    <property type="entry name" value="Creatinase/prolidase N-terminal domain"/>
    <property type="match status" value="1"/>
</dbReference>
<protein>
    <recommendedName>
        <fullName evidence="1">Creatinase N-terminal domain-containing protein</fullName>
    </recommendedName>
</protein>
<comment type="caution">
    <text evidence="2">The sequence shown here is derived from an EMBL/GenBank/DDBJ whole genome shotgun (WGS) entry which is preliminary data.</text>
</comment>
<gene>
    <name evidence="2" type="ORF">E3J48_06685</name>
</gene>
<organism evidence="2 3">
    <name type="scientific">Aerophobetes bacterium</name>
    <dbReference type="NCBI Taxonomy" id="2030807"/>
    <lineage>
        <taxon>Bacteria</taxon>
        <taxon>Candidatus Aerophobota</taxon>
    </lineage>
</organism>
<proteinExistence type="predicted"/>
<dbReference type="EMBL" id="SOIZ01000299">
    <property type="protein sequence ID" value="TET60438.1"/>
    <property type="molecule type" value="Genomic_DNA"/>
</dbReference>
<feature type="domain" description="Creatinase N-terminal" evidence="1">
    <location>
        <begin position="21"/>
        <end position="158"/>
    </location>
</feature>
<dbReference type="PANTHER" id="PTHR46112:SF2">
    <property type="entry name" value="XAA-PRO AMINOPEPTIDASE P-RELATED"/>
    <property type="match status" value="1"/>
</dbReference>
<feature type="non-terminal residue" evidence="2">
    <location>
        <position position="172"/>
    </location>
</feature>
<evidence type="ECO:0000313" key="3">
    <source>
        <dbReference type="Proteomes" id="UP000319130"/>
    </source>
</evidence>
<accession>A0A523W0C6</accession>
<dbReference type="InterPro" id="IPR000587">
    <property type="entry name" value="Creatinase_N"/>
</dbReference>
<dbReference type="SUPFAM" id="SSF53092">
    <property type="entry name" value="Creatinase/prolidase N-terminal domain"/>
    <property type="match status" value="1"/>
</dbReference>